<dbReference type="SUPFAM" id="SSF48403">
    <property type="entry name" value="Ankyrin repeat"/>
    <property type="match status" value="1"/>
</dbReference>
<evidence type="ECO:0000256" key="3">
    <source>
        <dbReference type="PROSITE-ProRule" id="PRU00023"/>
    </source>
</evidence>
<comment type="caution">
    <text evidence="7">The sequence shown here is derived from an EMBL/GenBank/DDBJ whole genome shotgun (WGS) entry which is preliminary data.</text>
</comment>
<dbReference type="STRING" id="1284197.S8A5J0"/>
<feature type="repeat" description="ANK" evidence="3">
    <location>
        <begin position="1070"/>
        <end position="1098"/>
    </location>
</feature>
<dbReference type="Pfam" id="PF12796">
    <property type="entry name" value="Ank_2"/>
    <property type="match status" value="2"/>
</dbReference>
<dbReference type="Pfam" id="PF22939">
    <property type="entry name" value="WHD_GPIID"/>
    <property type="match status" value="1"/>
</dbReference>
<feature type="compositionally biased region" description="Polar residues" evidence="4">
    <location>
        <begin position="51"/>
        <end position="61"/>
    </location>
</feature>
<dbReference type="InterPro" id="IPR056884">
    <property type="entry name" value="NPHP3-like_N"/>
</dbReference>
<evidence type="ECO:0000256" key="2">
    <source>
        <dbReference type="ARBA" id="ARBA00023043"/>
    </source>
</evidence>
<dbReference type="Pfam" id="PF00023">
    <property type="entry name" value="Ank"/>
    <property type="match status" value="1"/>
</dbReference>
<dbReference type="PROSITE" id="PS50297">
    <property type="entry name" value="ANK_REP_REGION"/>
    <property type="match status" value="6"/>
</dbReference>
<dbReference type="PANTHER" id="PTHR24193:SF121">
    <property type="entry name" value="ADA2A-CONTAINING COMPLEX COMPONENT 3, ISOFORM D"/>
    <property type="match status" value="1"/>
</dbReference>
<evidence type="ECO:0000256" key="1">
    <source>
        <dbReference type="ARBA" id="ARBA00022737"/>
    </source>
</evidence>
<evidence type="ECO:0000259" key="5">
    <source>
        <dbReference type="Pfam" id="PF22939"/>
    </source>
</evidence>
<dbReference type="AlphaFoldDB" id="S8A5J0"/>
<feature type="repeat" description="ANK" evidence="3">
    <location>
        <begin position="906"/>
        <end position="932"/>
    </location>
</feature>
<dbReference type="InterPro" id="IPR035994">
    <property type="entry name" value="Nucleoside_phosphorylase_sf"/>
</dbReference>
<dbReference type="Gene3D" id="1.25.40.20">
    <property type="entry name" value="Ankyrin repeat-containing domain"/>
    <property type="match status" value="3"/>
</dbReference>
<feature type="domain" description="Nephrocystin 3-like N-terminal" evidence="6">
    <location>
        <begin position="389"/>
        <end position="542"/>
    </location>
</feature>
<reference evidence="8" key="2">
    <citation type="submission" date="2013-04" db="EMBL/GenBank/DDBJ databases">
        <title>Genomic mechanisms accounting for the adaptation to parasitism in nematode-trapping fungi.</title>
        <authorList>
            <person name="Ahren D.G."/>
        </authorList>
    </citation>
    <scope>NUCLEOTIDE SEQUENCE [LARGE SCALE GENOMIC DNA]</scope>
    <source>
        <strain evidence="8">CBS 200.50</strain>
    </source>
</reference>
<feature type="region of interest" description="Disordered" evidence="4">
    <location>
        <begin position="224"/>
        <end position="252"/>
    </location>
</feature>
<evidence type="ECO:0000313" key="8">
    <source>
        <dbReference type="Proteomes" id="UP000015100"/>
    </source>
</evidence>
<evidence type="ECO:0000256" key="4">
    <source>
        <dbReference type="SAM" id="MobiDB-lite"/>
    </source>
</evidence>
<feature type="repeat" description="ANK" evidence="3">
    <location>
        <begin position="970"/>
        <end position="1002"/>
    </location>
</feature>
<dbReference type="OMA" id="WICALPR"/>
<dbReference type="InterPro" id="IPR050663">
    <property type="entry name" value="Ankyrin-SOCS_Box"/>
</dbReference>
<dbReference type="GO" id="GO:0045944">
    <property type="term" value="P:positive regulation of transcription by RNA polymerase II"/>
    <property type="evidence" value="ECO:0007669"/>
    <property type="project" value="TreeGrafter"/>
</dbReference>
<dbReference type="SUPFAM" id="SSF52540">
    <property type="entry name" value="P-loop containing nucleoside triphosphate hydrolases"/>
    <property type="match status" value="1"/>
</dbReference>
<dbReference type="PROSITE" id="PS50088">
    <property type="entry name" value="ANK_REPEAT"/>
    <property type="match status" value="6"/>
</dbReference>
<feature type="repeat" description="ANK" evidence="3">
    <location>
        <begin position="1150"/>
        <end position="1182"/>
    </location>
</feature>
<organism evidence="7 8">
    <name type="scientific">Dactylellina haptotyla (strain CBS 200.50)</name>
    <name type="common">Nematode-trapping fungus</name>
    <name type="synonym">Monacrosporium haptotylum</name>
    <dbReference type="NCBI Taxonomy" id="1284197"/>
    <lineage>
        <taxon>Eukaryota</taxon>
        <taxon>Fungi</taxon>
        <taxon>Dikarya</taxon>
        <taxon>Ascomycota</taxon>
        <taxon>Pezizomycotina</taxon>
        <taxon>Orbiliomycetes</taxon>
        <taxon>Orbiliales</taxon>
        <taxon>Orbiliaceae</taxon>
        <taxon>Dactylellina</taxon>
    </lineage>
</organism>
<dbReference type="GO" id="GO:0009116">
    <property type="term" value="P:nucleoside metabolic process"/>
    <property type="evidence" value="ECO:0007669"/>
    <property type="project" value="InterPro"/>
</dbReference>
<dbReference type="Pfam" id="PF13857">
    <property type="entry name" value="Ank_5"/>
    <property type="match status" value="1"/>
</dbReference>
<keyword evidence="2 3" id="KW-0040">ANK repeat</keyword>
<name>S8A5J0_DACHA</name>
<dbReference type="InterPro" id="IPR036770">
    <property type="entry name" value="Ankyrin_rpt-contain_sf"/>
</dbReference>
<dbReference type="PANTHER" id="PTHR24193">
    <property type="entry name" value="ANKYRIN REPEAT PROTEIN"/>
    <property type="match status" value="1"/>
</dbReference>
<feature type="repeat" description="ANK" evidence="3">
    <location>
        <begin position="1003"/>
        <end position="1035"/>
    </location>
</feature>
<gene>
    <name evidence="7" type="ORF">H072_8034</name>
</gene>
<dbReference type="Pfam" id="PF24883">
    <property type="entry name" value="NPHP3_N"/>
    <property type="match status" value="1"/>
</dbReference>
<dbReference type="InterPro" id="IPR027417">
    <property type="entry name" value="P-loop_NTPase"/>
</dbReference>
<proteinExistence type="predicted"/>
<feature type="compositionally biased region" description="Acidic residues" evidence="4">
    <location>
        <begin position="237"/>
        <end position="252"/>
    </location>
</feature>
<dbReference type="Proteomes" id="UP000015100">
    <property type="component" value="Unassembled WGS sequence"/>
</dbReference>
<feature type="compositionally biased region" description="Gly residues" evidence="4">
    <location>
        <begin position="224"/>
        <end position="233"/>
    </location>
</feature>
<dbReference type="GO" id="GO:0000976">
    <property type="term" value="F:transcription cis-regulatory region binding"/>
    <property type="evidence" value="ECO:0007669"/>
    <property type="project" value="TreeGrafter"/>
</dbReference>
<dbReference type="Gene3D" id="3.40.50.1580">
    <property type="entry name" value="Nucleoside phosphorylase domain"/>
    <property type="match status" value="1"/>
</dbReference>
<feature type="domain" description="GPI inositol-deacylase winged helix" evidence="5">
    <location>
        <begin position="679"/>
        <end position="760"/>
    </location>
</feature>
<dbReference type="EMBL" id="AQGS01000575">
    <property type="protein sequence ID" value="EPS38280.1"/>
    <property type="molecule type" value="Genomic_DNA"/>
</dbReference>
<keyword evidence="8" id="KW-1185">Reference proteome</keyword>
<dbReference type="HOGENOM" id="CLU_000288_34_2_1"/>
<sequence>MSRHSKRVKLITPYTHQDYTVCWICALPRELTAATVMLDERHEDLPRPPNSKDSNSYTLGSINNGSGKHNIVIACLPKGRTGNISAASVVISTINTFPNIKIGLLIGTGSGVPQKGRIRLGDVVVSVPTEGASVPIPGVVQWGLDESNSCVKQIGALNNPPDLLLAALSKMESENELNGGSKIPEYIEQLKVNYPRITENFARSETLEDILFKMTYPHVFGSRGLGHSGGGRQCEGKEEEGETEEEEEEEGENVAYGAFRDKLNRELGGTILCIETEAAGLMNGFPCIVVRGISDCGDFHRNDMWQGPAAAAAAGFAKELVTYVHSSDLEQEPSLKQLMQIEEDISKIKADVTKVRSGMTKERDTKILKWLGRHYGPEQSDFIKERQAGTGEWLLKSTGFLEWLGIPGAGKTIMTATVIDYLQALFRSDTGICISYVYCSYHIKNEQTVENLLSSLLTQLTQYQSSMPDVIETLYADRHRHGLTPTLSQISEALKSVASLYSRVFILVDALDECTCYRALLRLIFDLQLNTNSSIRVFATSRPIQDITVFFERPDTFNIKIHANEDDVRKYVRNNLYLQDLISTPIERPVLDEMRLPLDLEPGFDRSSDLCTQVEDQIVRASNGMLLLVKLSFNYLSSATSLREIQDILEESQKFHIANEDEDQTIVYKEAYHKTMEAIMSQGELSRRRATKAISWVLFARRALKISELQHAIAIDGQTVDFDDTNVSPKTIIMNICKSLLTINERDEVHLIHYTAQVYFEKTKHVCFPQAGKEIARACIRYLTYPTNIIKTADPVSVLDRSEFRDIVKRWYVLFPYVTDFWGDHARESFFERDQQEGILALLAHKKLPQIMQHCSDLFIVKDLSKSQEFRSQALGLHIAARFGLENIATRLLRHNPNLVEARDHLDRTPFIKAVEYGHKSVVKILLDNGADNTMGPLLSLAVRNGHMQVVELLINEGANIDFSRKLSVNNETPLTWAADNNRYDMVRLLIRAGANIEIRDNYGRTPLLRAVYYKGHTIVDILINSGADLRARDCRLDTALITAVRSMSEAMVQRVLSTGCANLEDMNLCGDTALSLAVTLNNEAVVRLLLKSGAFVDTGCLSKDDEIRSHLAGINLGIGKVHTKHPTPLMIALGFLVTNGADIEVTTKEGLTPLMAACGGGNAEIVEFLLDQGANTEVADINGCTPFDYAWCSVVAHPDPRSKTYNGMNFCKIRDSLLKKGARGEVNYERCKEMEARILTHKDL</sequence>
<evidence type="ECO:0000259" key="6">
    <source>
        <dbReference type="Pfam" id="PF24883"/>
    </source>
</evidence>
<dbReference type="GO" id="GO:0003824">
    <property type="term" value="F:catalytic activity"/>
    <property type="evidence" value="ECO:0007669"/>
    <property type="project" value="InterPro"/>
</dbReference>
<dbReference type="InterPro" id="IPR002110">
    <property type="entry name" value="Ankyrin_rpt"/>
</dbReference>
<reference evidence="7 8" key="1">
    <citation type="journal article" date="2013" name="PLoS Genet.">
        <title>Genomic mechanisms accounting for the adaptation to parasitism in nematode-trapping fungi.</title>
        <authorList>
            <person name="Meerupati T."/>
            <person name="Andersson K.M."/>
            <person name="Friman E."/>
            <person name="Kumar D."/>
            <person name="Tunlid A."/>
            <person name="Ahren D."/>
        </authorList>
    </citation>
    <scope>NUCLEOTIDE SEQUENCE [LARGE SCALE GENOMIC DNA]</scope>
    <source>
        <strain evidence="7 8">CBS 200.50</strain>
    </source>
</reference>
<dbReference type="SMART" id="SM00248">
    <property type="entry name" value="ANK"/>
    <property type="match status" value="9"/>
</dbReference>
<dbReference type="InterPro" id="IPR054471">
    <property type="entry name" value="GPIID_WHD"/>
</dbReference>
<protein>
    <submittedName>
        <fullName evidence="7">Uncharacterized protein</fullName>
    </submittedName>
</protein>
<keyword evidence="1" id="KW-0677">Repeat</keyword>
<dbReference type="Gene3D" id="3.40.50.300">
    <property type="entry name" value="P-loop containing nucleotide triphosphate hydrolases"/>
    <property type="match status" value="1"/>
</dbReference>
<feature type="region of interest" description="Disordered" evidence="4">
    <location>
        <begin position="42"/>
        <end position="61"/>
    </location>
</feature>
<dbReference type="SUPFAM" id="SSF53167">
    <property type="entry name" value="Purine and uridine phosphorylases"/>
    <property type="match status" value="1"/>
</dbReference>
<dbReference type="OrthoDB" id="194358at2759"/>
<feature type="repeat" description="ANK" evidence="3">
    <location>
        <begin position="939"/>
        <end position="966"/>
    </location>
</feature>
<dbReference type="GO" id="GO:0005634">
    <property type="term" value="C:nucleus"/>
    <property type="evidence" value="ECO:0007669"/>
    <property type="project" value="TreeGrafter"/>
</dbReference>
<dbReference type="eggNOG" id="KOG4177">
    <property type="taxonomic scope" value="Eukaryota"/>
</dbReference>
<evidence type="ECO:0000313" key="7">
    <source>
        <dbReference type="EMBL" id="EPS38280.1"/>
    </source>
</evidence>
<accession>S8A5J0</accession>